<keyword evidence="1 4" id="KW-0808">Transferase</keyword>
<evidence type="ECO:0000256" key="1">
    <source>
        <dbReference type="ARBA" id="ARBA00022679"/>
    </source>
</evidence>
<dbReference type="EMBL" id="CXWC01000011">
    <property type="protein sequence ID" value="CTQ74384.1"/>
    <property type="molecule type" value="Genomic_DNA"/>
</dbReference>
<dbReference type="RefSeq" id="WP_055112247.1">
    <property type="nucleotide sequence ID" value="NZ_CXWA01000005.1"/>
</dbReference>
<keyword evidence="5" id="KW-1185">Reference proteome</keyword>
<dbReference type="InterPro" id="IPR000182">
    <property type="entry name" value="GNAT_dom"/>
</dbReference>
<organism evidence="4 5">
    <name type="scientific">Roseibium album</name>
    <dbReference type="NCBI Taxonomy" id="311410"/>
    <lineage>
        <taxon>Bacteria</taxon>
        <taxon>Pseudomonadati</taxon>
        <taxon>Pseudomonadota</taxon>
        <taxon>Alphaproteobacteria</taxon>
        <taxon>Hyphomicrobiales</taxon>
        <taxon>Stappiaceae</taxon>
        <taxon>Roseibium</taxon>
    </lineage>
</organism>
<evidence type="ECO:0000313" key="4">
    <source>
        <dbReference type="EMBL" id="CTQ74384.1"/>
    </source>
</evidence>
<protein>
    <submittedName>
        <fullName evidence="4">Putative N-acetyltransferase YjaB</fullName>
        <ecNumber evidence="4">2.3.1.-</ecNumber>
    </submittedName>
</protein>
<evidence type="ECO:0000259" key="3">
    <source>
        <dbReference type="PROSITE" id="PS51186"/>
    </source>
</evidence>
<dbReference type="OrthoDB" id="9789603at2"/>
<dbReference type="AlphaFoldDB" id="A0A0M6ZWY9"/>
<dbReference type="GeneID" id="97671347"/>
<feature type="domain" description="N-acetyltransferase" evidence="3">
    <location>
        <begin position="5"/>
        <end position="154"/>
    </location>
</feature>
<dbReference type="STRING" id="311410.LA5095_00889"/>
<keyword evidence="2 4" id="KW-0012">Acyltransferase</keyword>
<dbReference type="PANTHER" id="PTHR43877:SF2">
    <property type="entry name" value="AMINOALKYLPHOSPHONATE N-ACETYLTRANSFERASE-RELATED"/>
    <property type="match status" value="1"/>
</dbReference>
<proteinExistence type="predicted"/>
<dbReference type="GO" id="GO:0016747">
    <property type="term" value="F:acyltransferase activity, transferring groups other than amino-acyl groups"/>
    <property type="evidence" value="ECO:0007669"/>
    <property type="project" value="InterPro"/>
</dbReference>
<reference evidence="5" key="1">
    <citation type="submission" date="2015-07" db="EMBL/GenBank/DDBJ databases">
        <authorList>
            <person name="Rodrigo-Torres Lidia"/>
            <person name="Arahal R.David."/>
        </authorList>
    </citation>
    <scope>NUCLEOTIDE SEQUENCE [LARGE SCALE GENOMIC DNA]</scope>
    <source>
        <strain evidence="5">CECT 5096</strain>
    </source>
</reference>
<dbReference type="PANTHER" id="PTHR43877">
    <property type="entry name" value="AMINOALKYLPHOSPHONATE N-ACETYLTRANSFERASE-RELATED-RELATED"/>
    <property type="match status" value="1"/>
</dbReference>
<dbReference type="Gene3D" id="3.40.630.30">
    <property type="match status" value="1"/>
</dbReference>
<dbReference type="InterPro" id="IPR050832">
    <property type="entry name" value="Bact_Acetyltransf"/>
</dbReference>
<name>A0A0M6ZWY9_9HYPH</name>
<accession>A0A0M6ZWY9</accession>
<dbReference type="Proteomes" id="UP000049983">
    <property type="component" value="Unassembled WGS sequence"/>
</dbReference>
<dbReference type="InterPro" id="IPR016181">
    <property type="entry name" value="Acyl_CoA_acyltransferase"/>
</dbReference>
<dbReference type="SUPFAM" id="SSF55729">
    <property type="entry name" value="Acyl-CoA N-acyltransferases (Nat)"/>
    <property type="match status" value="1"/>
</dbReference>
<dbReference type="Pfam" id="PF00583">
    <property type="entry name" value="Acetyltransf_1"/>
    <property type="match status" value="1"/>
</dbReference>
<dbReference type="PROSITE" id="PS51186">
    <property type="entry name" value="GNAT"/>
    <property type="match status" value="1"/>
</dbReference>
<evidence type="ECO:0000313" key="5">
    <source>
        <dbReference type="Proteomes" id="UP000049983"/>
    </source>
</evidence>
<dbReference type="CDD" id="cd04301">
    <property type="entry name" value="NAT_SF"/>
    <property type="match status" value="1"/>
</dbReference>
<sequence>MTSKIRIVRAEPGHLREIVAIINVGATSVRQGREFAEWQDYQPAFEALVTAPEADIYVALNDADEVVGTYQIHFLKGIAFKGRPRATIESVHVRPDQRGNGIGRQMMDHAEILARSANACMLQLTSNKEREGSHHFYLRLGYDQSHFGYKKMLV</sequence>
<evidence type="ECO:0000256" key="2">
    <source>
        <dbReference type="ARBA" id="ARBA00023315"/>
    </source>
</evidence>
<gene>
    <name evidence="4" type="primary">yjaB</name>
    <name evidence="4" type="ORF">LA5096_04027</name>
</gene>
<dbReference type="EC" id="2.3.1.-" evidence="4"/>